<dbReference type="Proteomes" id="UP001303760">
    <property type="component" value="Unassembled WGS sequence"/>
</dbReference>
<reference evidence="5" key="2">
    <citation type="submission" date="2023-05" db="EMBL/GenBank/DDBJ databases">
        <authorList>
            <consortium name="Lawrence Berkeley National Laboratory"/>
            <person name="Steindorff A."/>
            <person name="Hensen N."/>
            <person name="Bonometti L."/>
            <person name="Westerberg I."/>
            <person name="Brannstrom I.O."/>
            <person name="Guillou S."/>
            <person name="Cros-Aarteil S."/>
            <person name="Calhoun S."/>
            <person name="Haridas S."/>
            <person name="Kuo A."/>
            <person name="Mondo S."/>
            <person name="Pangilinan J."/>
            <person name="Riley R."/>
            <person name="Labutti K."/>
            <person name="Andreopoulos B."/>
            <person name="Lipzen A."/>
            <person name="Chen C."/>
            <person name="Yanf M."/>
            <person name="Daum C."/>
            <person name="Ng V."/>
            <person name="Clum A."/>
            <person name="Ohm R."/>
            <person name="Martin F."/>
            <person name="Silar P."/>
            <person name="Natvig D."/>
            <person name="Lalanne C."/>
            <person name="Gautier V."/>
            <person name="Ament-Velasquez S.L."/>
            <person name="Kruys A."/>
            <person name="Hutchinson M.I."/>
            <person name="Powell A.J."/>
            <person name="Barry K."/>
            <person name="Miller A.N."/>
            <person name="Grigoriev I.V."/>
            <person name="Debuchy R."/>
            <person name="Gladieux P."/>
            <person name="Thoren M.H."/>
            <person name="Johannesson H."/>
        </authorList>
    </citation>
    <scope>NUCLEOTIDE SEQUENCE</scope>
    <source>
        <strain evidence="5">CBS 532.94</strain>
    </source>
</reference>
<dbReference type="InterPro" id="IPR050432">
    <property type="entry name" value="FAD-linked_Oxidoreductases_BP"/>
</dbReference>
<keyword evidence="2" id="KW-0560">Oxidoreductase</keyword>
<organism evidence="5 6">
    <name type="scientific">Achaetomium macrosporum</name>
    <dbReference type="NCBI Taxonomy" id="79813"/>
    <lineage>
        <taxon>Eukaryota</taxon>
        <taxon>Fungi</taxon>
        <taxon>Dikarya</taxon>
        <taxon>Ascomycota</taxon>
        <taxon>Pezizomycotina</taxon>
        <taxon>Sordariomycetes</taxon>
        <taxon>Sordariomycetidae</taxon>
        <taxon>Sordariales</taxon>
        <taxon>Chaetomiaceae</taxon>
        <taxon>Achaetomium</taxon>
    </lineage>
</organism>
<reference evidence="5" key="1">
    <citation type="journal article" date="2023" name="Mol. Phylogenet. Evol.">
        <title>Genome-scale phylogeny and comparative genomics of the fungal order Sordariales.</title>
        <authorList>
            <person name="Hensen N."/>
            <person name="Bonometti L."/>
            <person name="Westerberg I."/>
            <person name="Brannstrom I.O."/>
            <person name="Guillou S."/>
            <person name="Cros-Aarteil S."/>
            <person name="Calhoun S."/>
            <person name="Haridas S."/>
            <person name="Kuo A."/>
            <person name="Mondo S."/>
            <person name="Pangilinan J."/>
            <person name="Riley R."/>
            <person name="LaButti K."/>
            <person name="Andreopoulos B."/>
            <person name="Lipzen A."/>
            <person name="Chen C."/>
            <person name="Yan M."/>
            <person name="Daum C."/>
            <person name="Ng V."/>
            <person name="Clum A."/>
            <person name="Steindorff A."/>
            <person name="Ohm R.A."/>
            <person name="Martin F."/>
            <person name="Silar P."/>
            <person name="Natvig D.O."/>
            <person name="Lalanne C."/>
            <person name="Gautier V."/>
            <person name="Ament-Velasquez S.L."/>
            <person name="Kruys A."/>
            <person name="Hutchinson M.I."/>
            <person name="Powell A.J."/>
            <person name="Barry K."/>
            <person name="Miller A.N."/>
            <person name="Grigoriev I.V."/>
            <person name="Debuchy R."/>
            <person name="Gladieux P."/>
            <person name="Hiltunen Thoren M."/>
            <person name="Johannesson H."/>
        </authorList>
    </citation>
    <scope>NUCLEOTIDE SEQUENCE</scope>
    <source>
        <strain evidence="5">CBS 532.94</strain>
    </source>
</reference>
<dbReference type="InterPro" id="IPR012951">
    <property type="entry name" value="BBE"/>
</dbReference>
<dbReference type="Gene3D" id="3.30.465.10">
    <property type="match status" value="1"/>
</dbReference>
<name>A0AAN7CBB0_9PEZI</name>
<dbReference type="InterPro" id="IPR036318">
    <property type="entry name" value="FAD-bd_PCMH-like_sf"/>
</dbReference>
<dbReference type="PANTHER" id="PTHR13878">
    <property type="entry name" value="GULONOLACTONE OXIDASE"/>
    <property type="match status" value="1"/>
</dbReference>
<feature type="domain" description="FAD-binding PCMH-type" evidence="4">
    <location>
        <begin position="204"/>
        <end position="336"/>
    </location>
</feature>
<evidence type="ECO:0000313" key="5">
    <source>
        <dbReference type="EMBL" id="KAK4238192.1"/>
    </source>
</evidence>
<comment type="similarity">
    <text evidence="1">Belongs to the oxygen-dependent FAD-linked oxidoreductase family.</text>
</comment>
<dbReference type="InterPro" id="IPR016169">
    <property type="entry name" value="FAD-bd_PCMH_sub2"/>
</dbReference>
<feature type="signal peptide" evidence="3">
    <location>
        <begin position="1"/>
        <end position="21"/>
    </location>
</feature>
<gene>
    <name evidence="5" type="ORF">C8A03DRAFT_44021</name>
</gene>
<dbReference type="PANTHER" id="PTHR13878:SF91">
    <property type="entry name" value="FAD BINDING DOMAIN PROTEIN (AFU_ORTHOLOGUE AFUA_6G12070)-RELATED"/>
    <property type="match status" value="1"/>
</dbReference>
<dbReference type="InterPro" id="IPR016166">
    <property type="entry name" value="FAD-bd_PCMH"/>
</dbReference>
<dbReference type="Pfam" id="PF01565">
    <property type="entry name" value="FAD_binding_4"/>
    <property type="match status" value="1"/>
</dbReference>
<dbReference type="GO" id="GO:0016491">
    <property type="term" value="F:oxidoreductase activity"/>
    <property type="evidence" value="ECO:0007669"/>
    <property type="project" value="UniProtKB-KW"/>
</dbReference>
<keyword evidence="3" id="KW-0732">Signal</keyword>
<dbReference type="PROSITE" id="PS51387">
    <property type="entry name" value="FAD_PCMH"/>
    <property type="match status" value="1"/>
</dbReference>
<evidence type="ECO:0000259" key="4">
    <source>
        <dbReference type="PROSITE" id="PS51387"/>
    </source>
</evidence>
<feature type="chain" id="PRO_5042882136" evidence="3">
    <location>
        <begin position="22"/>
        <end position="586"/>
    </location>
</feature>
<evidence type="ECO:0000256" key="1">
    <source>
        <dbReference type="ARBA" id="ARBA00005466"/>
    </source>
</evidence>
<proteinExistence type="inferred from homology"/>
<dbReference type="GO" id="GO:0071949">
    <property type="term" value="F:FAD binding"/>
    <property type="evidence" value="ECO:0007669"/>
    <property type="project" value="InterPro"/>
</dbReference>
<evidence type="ECO:0000313" key="6">
    <source>
        <dbReference type="Proteomes" id="UP001303760"/>
    </source>
</evidence>
<dbReference type="SUPFAM" id="SSF56176">
    <property type="entry name" value="FAD-binding/transporter-associated domain-like"/>
    <property type="match status" value="1"/>
</dbReference>
<dbReference type="Pfam" id="PF08031">
    <property type="entry name" value="BBE"/>
    <property type="match status" value="1"/>
</dbReference>
<accession>A0AAN7CBB0</accession>
<dbReference type="AlphaFoldDB" id="A0AAN7CBB0"/>
<evidence type="ECO:0000256" key="2">
    <source>
        <dbReference type="ARBA" id="ARBA00023002"/>
    </source>
</evidence>
<sequence>MARKIHLVGLAIASIFSHAVARDTQAHAYPLFEYETNFLTEEGLQRLIYKAGVVDNAHLFAFDDGTDGNPDRLRSGSCKAFPGDADWPSPSTWRTFDKLLDGALIQTLPVAAPCYRNLGVYDAEKCAAVQNSFTNPYFHENDPTSIFWPLFQGRTCMPTDDPNSGNCTHGGYPVYAVNVSNVGHIQLAVNFARNANLRLSSGAGALSIWTHGLKDLRYYAHLEIPGYAGPAMKVGAGVTVREVYAEAHRTGGSALGGICESVGYAGGYIAGGGHTPISGPYGMATDHVMALEVVTADGRFITASPEEHTDLHWALRGGGGSTFGVVTSLIIRVHPKIPITTSTFSFSTSATVSADTFWRAMHAYFSLFIPFTDAGTYSCTSRSFTFTMDPFFAPNHTPTSFHRLVAPWFNTLTSLGMPLSHLTTTAHPDFYTAYNATWGRNTLLNSAGRISVPGNRLLPRRNWESPALFATTFAAIRTHSESGRLLHGYHQAPRNRAGAGADNAVNPAFREVICFLILSGRFKAVAPDGVEGGGGAYLNEANVDEPDRQGAFYGGNYGRLLEVKRAWDPGGLGGVFYATTVVGSEA</sequence>
<keyword evidence="6" id="KW-1185">Reference proteome</keyword>
<comment type="caution">
    <text evidence="5">The sequence shown here is derived from an EMBL/GenBank/DDBJ whole genome shotgun (WGS) entry which is preliminary data.</text>
</comment>
<protein>
    <submittedName>
        <fullName evidence="5">6-hydroxy-D-nicotine oxidase</fullName>
    </submittedName>
</protein>
<evidence type="ECO:0000256" key="3">
    <source>
        <dbReference type="SAM" id="SignalP"/>
    </source>
</evidence>
<dbReference type="EMBL" id="MU860105">
    <property type="protein sequence ID" value="KAK4238192.1"/>
    <property type="molecule type" value="Genomic_DNA"/>
</dbReference>
<dbReference type="InterPro" id="IPR006094">
    <property type="entry name" value="Oxid_FAD_bind_N"/>
</dbReference>